<dbReference type="SUPFAM" id="SSF140591">
    <property type="entry name" value="Type III secretion system domain"/>
    <property type="match status" value="1"/>
</dbReference>
<gene>
    <name evidence="2" type="primary">sctW</name>
    <name evidence="2" type="ORF">J7E47_09690</name>
</gene>
<dbReference type="GO" id="GO:0050709">
    <property type="term" value="P:negative regulation of protein secretion"/>
    <property type="evidence" value="ECO:0007669"/>
    <property type="project" value="InterPro"/>
</dbReference>
<dbReference type="Proteomes" id="UP000692896">
    <property type="component" value="Unassembled WGS sequence"/>
</dbReference>
<evidence type="ECO:0000259" key="1">
    <source>
        <dbReference type="Pfam" id="PF07201"/>
    </source>
</evidence>
<dbReference type="GO" id="GO:0030254">
    <property type="term" value="P:protein secretion by the type III secretion system"/>
    <property type="evidence" value="ECO:0007669"/>
    <property type="project" value="InterPro"/>
</dbReference>
<evidence type="ECO:0000313" key="3">
    <source>
        <dbReference type="Proteomes" id="UP000692896"/>
    </source>
</evidence>
<sequence>MKINGYSDVIALDVIPRPLTSAPMPSAVPANPLLDSMEEVALKFSESVERHSKSLDQRSIAQPSQARRVERIEKLAELYSLLDRNDQPSLDQLARRMQIQLQQQPSLEAALSLGDNDPARTDILLQQALRLSMKEGDESTVGQTRSLIEELRQLHGEKIRAGFNTAGAIALFSRDPEQRAAMRQLYYKAVVGQQSLASLLEALLERFSEEQFTRGLRTLQRALADDFAALAPSLPGAVLGSMLRGLGSCGQLSNLLHTCNTLLRRLALKHPGTSLTSLALGKRVLRFCGNGFFARDLTLLTEEAVGSTRALHPLFLNGLYPLLQSLPLVLWKDLKTRQNGLRLLQNLMDEQARQERKALGLDQPGFEQGHPTR</sequence>
<evidence type="ECO:0000313" key="2">
    <source>
        <dbReference type="EMBL" id="MBT2328990.1"/>
    </source>
</evidence>
<comment type="caution">
    <text evidence="2">The sequence shown here is derived from an EMBL/GenBank/DDBJ whole genome shotgun (WGS) entry which is preliminary data.</text>
</comment>
<accession>A0A944HBZ6</accession>
<dbReference type="GO" id="GO:0019867">
    <property type="term" value="C:outer membrane"/>
    <property type="evidence" value="ECO:0007669"/>
    <property type="project" value="InterPro"/>
</dbReference>
<name>A0A944HBZ6_PSEFL</name>
<feature type="domain" description="Hypersensitivity response secretion-like HrpJ" evidence="1">
    <location>
        <begin position="44"/>
        <end position="207"/>
    </location>
</feature>
<dbReference type="AlphaFoldDB" id="A0A944HBZ6"/>
<reference evidence="2" key="1">
    <citation type="submission" date="2021-03" db="EMBL/GenBank/DDBJ databases">
        <title>Genomic analysis provides insights into the functional capacity of soil bacteria communities inhabiting an altitudinal gradient in the Atacama Desert.</title>
        <authorList>
            <person name="Gonzalez M."/>
            <person name="Maldonado J."/>
            <person name="Maza F."/>
            <person name="Hodar C."/>
            <person name="Cortes M."/>
            <person name="Palma R."/>
            <person name="Andreani C."/>
            <person name="Gaete A."/>
            <person name="Vasquez-Dean J."/>
            <person name="Acuna V."/>
            <person name="Aguado M."/>
            <person name="Mandakovic D."/>
            <person name="Latorre M."/>
            <person name="Orellana A."/>
            <person name="Gutierrez R."/>
            <person name="Montecino M."/>
            <person name="Allende M."/>
            <person name="Maass A."/>
            <person name="Cambiazo V."/>
        </authorList>
    </citation>
    <scope>NUCLEOTIDE SEQUENCE</scope>
    <source>
        <strain evidence="2">ISL-25</strain>
    </source>
</reference>
<dbReference type="GO" id="GO:0009986">
    <property type="term" value="C:cell surface"/>
    <property type="evidence" value="ECO:0007669"/>
    <property type="project" value="InterPro"/>
</dbReference>
<organism evidence="2 3">
    <name type="scientific">Pseudomonas fluorescens</name>
    <dbReference type="NCBI Taxonomy" id="294"/>
    <lineage>
        <taxon>Bacteria</taxon>
        <taxon>Pseudomonadati</taxon>
        <taxon>Pseudomonadota</taxon>
        <taxon>Gammaproteobacteria</taxon>
        <taxon>Pseudomonadales</taxon>
        <taxon>Pseudomonadaceae</taxon>
        <taxon>Pseudomonas</taxon>
    </lineage>
</organism>
<dbReference type="EMBL" id="JAGGOB010000020">
    <property type="protein sequence ID" value="MBT2328990.1"/>
    <property type="molecule type" value="Genomic_DNA"/>
</dbReference>
<dbReference type="InterPro" id="IPR010812">
    <property type="entry name" value="HrpJ-like"/>
</dbReference>
<proteinExistence type="predicted"/>
<dbReference type="Gene3D" id="1.10.150.630">
    <property type="match status" value="1"/>
</dbReference>
<dbReference type="Pfam" id="PF07201">
    <property type="entry name" value="HrpJ"/>
    <property type="match status" value="1"/>
</dbReference>
<dbReference type="InterPro" id="IPR013351">
    <property type="entry name" value="T3SS_TyeA-rel"/>
</dbReference>
<dbReference type="NCBIfam" id="TIGR02511">
    <property type="entry name" value="type_III_tyeA"/>
    <property type="match status" value="1"/>
</dbReference>
<dbReference type="InterPro" id="IPR013401">
    <property type="entry name" value="T3SS_LcrE"/>
</dbReference>
<dbReference type="NCBIfam" id="TIGR02568">
    <property type="entry name" value="LcrE"/>
    <property type="match status" value="1"/>
</dbReference>
<protein>
    <submittedName>
        <fullName evidence="2">Type III secretion system gatekeeper subunit SctW</fullName>
    </submittedName>
</protein>
<dbReference type="RefSeq" id="WP_214917863.1">
    <property type="nucleotide sequence ID" value="NZ_JAGGNX010000022.1"/>
</dbReference>